<dbReference type="EMBL" id="CP069105">
    <property type="protein sequence ID" value="QSS55786.1"/>
    <property type="molecule type" value="Genomic_DNA"/>
</dbReference>
<feature type="compositionally biased region" description="Polar residues" evidence="9">
    <location>
        <begin position="212"/>
        <end position="228"/>
    </location>
</feature>
<dbReference type="InterPro" id="IPR036867">
    <property type="entry name" value="R3H_dom_sf"/>
</dbReference>
<comment type="similarity">
    <text evidence="3">Belongs to the SQS1 family.</text>
</comment>
<feature type="region of interest" description="Disordered" evidence="9">
    <location>
        <begin position="438"/>
        <end position="491"/>
    </location>
</feature>
<dbReference type="Proteomes" id="UP000663419">
    <property type="component" value="Chromosome 4"/>
</dbReference>
<evidence type="ECO:0000256" key="8">
    <source>
        <dbReference type="ARBA" id="ARBA00023242"/>
    </source>
</evidence>
<dbReference type="HOGENOM" id="CLU_007254_1_0_1"/>
<proteinExistence type="inferred from homology"/>
<evidence type="ECO:0000256" key="5">
    <source>
        <dbReference type="ARBA" id="ARBA00022490"/>
    </source>
</evidence>
<reference evidence="13" key="2">
    <citation type="submission" date="2021-01" db="EMBL/GenBank/DDBJ databases">
        <title>Chromosome-level genome assembly of a human fungal pathogen reveals clustering of transcriptionally co-regulated genes.</title>
        <authorList>
            <person name="Voorhies M."/>
            <person name="Cohen S."/>
            <person name="Shea T.P."/>
            <person name="Petrus S."/>
            <person name="Munoz J.F."/>
            <person name="Poplawski S."/>
            <person name="Goldman W.E."/>
            <person name="Michael T."/>
            <person name="Cuomo C.A."/>
            <person name="Sil A."/>
            <person name="Beyhan S."/>
        </authorList>
    </citation>
    <scope>NUCLEOTIDE SEQUENCE</scope>
    <source>
        <strain evidence="13">H88</strain>
    </source>
</reference>
<dbReference type="InterPro" id="IPR000467">
    <property type="entry name" value="G_patch_dom"/>
</dbReference>
<dbReference type="PANTHER" id="PTHR14195">
    <property type="entry name" value="G PATCH DOMAIN CONTAINING PROTEIN 2"/>
    <property type="match status" value="1"/>
</dbReference>
<dbReference type="AlphaFoldDB" id="F0UFW2"/>
<dbReference type="GO" id="GO:0003676">
    <property type="term" value="F:nucleic acid binding"/>
    <property type="evidence" value="ECO:0007669"/>
    <property type="project" value="UniProtKB-UniRule"/>
</dbReference>
<dbReference type="GO" id="GO:0005737">
    <property type="term" value="C:cytoplasm"/>
    <property type="evidence" value="ECO:0007669"/>
    <property type="project" value="UniProtKB-SubCell"/>
</dbReference>
<dbReference type="SMART" id="SM00443">
    <property type="entry name" value="G_patch"/>
    <property type="match status" value="1"/>
</dbReference>
<dbReference type="PROSITE" id="PS50174">
    <property type="entry name" value="G_PATCH"/>
    <property type="match status" value="1"/>
</dbReference>
<evidence type="ECO:0000313" key="12">
    <source>
        <dbReference type="EMBL" id="EGC45011.1"/>
    </source>
</evidence>
<feature type="compositionally biased region" description="Acidic residues" evidence="9">
    <location>
        <begin position="451"/>
        <end position="477"/>
    </location>
</feature>
<dbReference type="OrthoDB" id="21470at2759"/>
<dbReference type="EMBL" id="DS990638">
    <property type="protein sequence ID" value="EGC45011.1"/>
    <property type="molecule type" value="Genomic_DNA"/>
</dbReference>
<dbReference type="CDD" id="cd02646">
    <property type="entry name" value="R3H_G-patch"/>
    <property type="match status" value="1"/>
</dbReference>
<evidence type="ECO:0000256" key="9">
    <source>
        <dbReference type="SAM" id="MobiDB-lite"/>
    </source>
</evidence>
<dbReference type="OMA" id="IANMMDD"/>
<feature type="compositionally biased region" description="Polar residues" evidence="9">
    <location>
        <begin position="254"/>
        <end position="267"/>
    </location>
</feature>
<dbReference type="Pfam" id="PF01424">
    <property type="entry name" value="R3H"/>
    <property type="match status" value="1"/>
</dbReference>
<dbReference type="Proteomes" id="UP000008142">
    <property type="component" value="Unassembled WGS sequence"/>
</dbReference>
<name>F0UFW2_AJEC8</name>
<keyword evidence="5" id="KW-0963">Cytoplasm</keyword>
<feature type="compositionally biased region" description="Basic residues" evidence="9">
    <location>
        <begin position="296"/>
        <end position="308"/>
    </location>
</feature>
<organism evidence="14">
    <name type="scientific">Ajellomyces capsulatus (strain H88)</name>
    <name type="common">Darling's disease fungus</name>
    <name type="synonym">Histoplasma capsulatum</name>
    <dbReference type="NCBI Taxonomy" id="544711"/>
    <lineage>
        <taxon>Eukaryota</taxon>
        <taxon>Fungi</taxon>
        <taxon>Dikarya</taxon>
        <taxon>Ascomycota</taxon>
        <taxon>Pezizomycotina</taxon>
        <taxon>Eurotiomycetes</taxon>
        <taxon>Eurotiomycetidae</taxon>
        <taxon>Onygenales</taxon>
        <taxon>Ajellomycetaceae</taxon>
        <taxon>Histoplasma</taxon>
    </lineage>
</organism>
<evidence type="ECO:0000256" key="6">
    <source>
        <dbReference type="ARBA" id="ARBA00022664"/>
    </source>
</evidence>
<evidence type="ECO:0000256" key="7">
    <source>
        <dbReference type="ARBA" id="ARBA00023187"/>
    </source>
</evidence>
<keyword evidence="8" id="KW-0539">Nucleus</keyword>
<dbReference type="VEuPathDB" id="FungiDB:I7I53_03765"/>
<dbReference type="PROSITE" id="PS51061">
    <property type="entry name" value="R3H"/>
    <property type="match status" value="1"/>
</dbReference>
<evidence type="ECO:0000256" key="2">
    <source>
        <dbReference type="ARBA" id="ARBA00004496"/>
    </source>
</evidence>
<feature type="compositionally biased region" description="Basic and acidic residues" evidence="9">
    <location>
        <begin position="478"/>
        <end position="488"/>
    </location>
</feature>
<dbReference type="InterPro" id="IPR051189">
    <property type="entry name" value="Splicing_assoc_domain"/>
</dbReference>
<dbReference type="InterPro" id="IPR001374">
    <property type="entry name" value="R3H_dom"/>
</dbReference>
<dbReference type="Gene3D" id="3.30.1370.50">
    <property type="entry name" value="R3H-like domain"/>
    <property type="match status" value="1"/>
</dbReference>
<evidence type="ECO:0000256" key="4">
    <source>
        <dbReference type="ARBA" id="ARBA00018964"/>
    </source>
</evidence>
<feature type="domain" description="G-patch" evidence="10">
    <location>
        <begin position="779"/>
        <end position="822"/>
    </location>
</feature>
<evidence type="ECO:0000259" key="11">
    <source>
        <dbReference type="PROSITE" id="PS51061"/>
    </source>
</evidence>
<evidence type="ECO:0000313" key="14">
    <source>
        <dbReference type="Proteomes" id="UP000008142"/>
    </source>
</evidence>
<evidence type="ECO:0000313" key="13">
    <source>
        <dbReference type="EMBL" id="QSS55786.1"/>
    </source>
</evidence>
<evidence type="ECO:0000256" key="3">
    <source>
        <dbReference type="ARBA" id="ARBA00010306"/>
    </source>
</evidence>
<protein>
    <recommendedName>
        <fullName evidence="4">Protein SQS1</fullName>
    </recommendedName>
</protein>
<dbReference type="GO" id="GO:0005634">
    <property type="term" value="C:nucleus"/>
    <property type="evidence" value="ECO:0007669"/>
    <property type="project" value="UniProtKB-SubCell"/>
</dbReference>
<accession>F0UFW2</accession>
<keyword evidence="6" id="KW-0507">mRNA processing</keyword>
<dbReference type="InterPro" id="IPR034082">
    <property type="entry name" value="R3H_G-patch"/>
</dbReference>
<dbReference type="GO" id="GO:0006397">
    <property type="term" value="P:mRNA processing"/>
    <property type="evidence" value="ECO:0007669"/>
    <property type="project" value="UniProtKB-KW"/>
</dbReference>
<dbReference type="Pfam" id="PF01585">
    <property type="entry name" value="G-patch"/>
    <property type="match status" value="1"/>
</dbReference>
<feature type="region of interest" description="Disordered" evidence="9">
    <location>
        <begin position="201"/>
        <end position="312"/>
    </location>
</feature>
<dbReference type="SUPFAM" id="SSF82708">
    <property type="entry name" value="R3H domain"/>
    <property type="match status" value="1"/>
</dbReference>
<reference evidence="14" key="1">
    <citation type="submission" date="2008-07" db="EMBL/GenBank/DDBJ databases">
        <title>Annotation of Ajellomyces capsulatus strain H88.</title>
        <authorList>
            <person name="Champion M."/>
            <person name="Cuomo C."/>
            <person name="Ma L.-J."/>
            <person name="Henn M.R."/>
            <person name="Sil A."/>
            <person name="Goldman B."/>
            <person name="Young S.K."/>
            <person name="Kodira C.D."/>
            <person name="Zeng Q."/>
            <person name="Koehrsen M."/>
            <person name="Alvarado L."/>
            <person name="Berlin A."/>
            <person name="Borenstein D."/>
            <person name="Chen Z."/>
            <person name="Engels R."/>
            <person name="Freedman E."/>
            <person name="Gellesch M."/>
            <person name="Goldberg J."/>
            <person name="Griggs A."/>
            <person name="Gujja S."/>
            <person name="Heiman D."/>
            <person name="Hepburn T."/>
            <person name="Howarth C."/>
            <person name="Jen D."/>
            <person name="Larson L."/>
            <person name="Lewis B."/>
            <person name="Mehta T."/>
            <person name="Park D."/>
            <person name="Pearson M."/>
            <person name="Roberts A."/>
            <person name="Saif S."/>
            <person name="Shea T."/>
            <person name="Shenoy N."/>
            <person name="Sisk P."/>
            <person name="Stolte C."/>
            <person name="Sykes S."/>
            <person name="Walk T."/>
            <person name="White J."/>
            <person name="Yandava C."/>
            <person name="Klein B."/>
            <person name="McEwen J.G."/>
            <person name="Puccia R."/>
            <person name="Goldman G.H."/>
            <person name="Felipe M.S."/>
            <person name="Nino-Vega G."/>
            <person name="San-Blas G."/>
            <person name="Taylor J."/>
            <person name="Mendoza L."/>
            <person name="Galagan J."/>
            <person name="Nusbaum C."/>
            <person name="Birren B."/>
        </authorList>
    </citation>
    <scope>NUCLEOTIDE SEQUENCE [LARGE SCALE GENOMIC DNA]</scope>
    <source>
        <strain evidence="14">H88</strain>
    </source>
</reference>
<evidence type="ECO:0000256" key="1">
    <source>
        <dbReference type="ARBA" id="ARBA00004123"/>
    </source>
</evidence>
<evidence type="ECO:0000259" key="10">
    <source>
        <dbReference type="PROSITE" id="PS50174"/>
    </source>
</evidence>
<keyword evidence="7" id="KW-0508">mRNA splicing</keyword>
<dbReference type="GO" id="GO:0008380">
    <property type="term" value="P:RNA splicing"/>
    <property type="evidence" value="ECO:0007669"/>
    <property type="project" value="UniProtKB-KW"/>
</dbReference>
<feature type="domain" description="R3H" evidence="11">
    <location>
        <begin position="646"/>
        <end position="708"/>
    </location>
</feature>
<gene>
    <name evidence="12" type="ORF">HCEG_04226</name>
    <name evidence="13" type="ORF">I7I53_03765</name>
</gene>
<comment type="subcellular location">
    <subcellularLocation>
        <location evidence="2">Cytoplasm</location>
    </subcellularLocation>
    <subcellularLocation>
        <location evidence="1">Nucleus</location>
    </subcellularLocation>
</comment>
<dbReference type="SMART" id="SM00393">
    <property type="entry name" value="R3H"/>
    <property type="match status" value="1"/>
</dbReference>
<dbReference type="STRING" id="544711.F0UFW2"/>
<sequence>MARPKKTKAGAGGAYTQGSAAFVVATRQSRANQQGVNHAYNAFPYIGFRKAPDEVHLTMAQEARNTERYTSRRSNLNLRHNEIRFVSAGDLVQESLEVPNAHDITKAPNVDPPSTMGEGDLESECRKWLNNTVEVEADQAGAEEERGVKEVGEKVEGLLDADRDSKDLFFIDREGEDPAENMRSENSTVAPNVRMTALSVSSEDEVVFTGRGNRSQRPPVHRSQNLNPSRRHGPSILDDPFIPSCWDDGHDYESVSSGPESASNNESDPAIIHTSESTLLHPAGSPEFINLNGKEKRSHARKPRRRRSRWDSDDSEILADYIANMMDDNTSDEDEDEGKDAGIGQVHVQNQNKSSHSSTKSWNSVDLEDLNDLSSSDELPGEIGRILSMREKGKSIQYLLTGVGQSVDKARWIRKELLTMPSASELIRRFEENVALIEPRPEKVSEPSSDPGEEEEEEEEEDDDDGDDEDDDEDEFDQDLHDGMKQDLNDEQMARLLQTQDSFGLGTDDFLLLDGNGGFGGFDNFSRPKFSYGSSLSKPKKRRNRNGHFPSASAFADALDKDPYGGFDVMDFDRPSLRKKPKGRRHAHQYDFDLSDSDLVRELQASWENDRTKKKAKKQEREELRAQGLLGTKHGKIDMKAKYTEGMSIDDVKLEIRAFLASSSQSLSLPPMDKRNRKLVHEIANTLLLKSISRGSGTSRFPILTKTSRTPTLDSQAAVHRVDRIFSSGRFMRRMDRPSRGDGGGFKPVAKSRGGGGGVKAASYMDGDVVGASAPEIGAGNKGRAMLEKMGWSTGTALGAVNNKGILHPVVHVVKNSKAGLG</sequence>